<organism evidence="1 2">
    <name type="scientific">Lactococcus termiticola</name>
    <dbReference type="NCBI Taxonomy" id="2169526"/>
    <lineage>
        <taxon>Bacteria</taxon>
        <taxon>Bacillati</taxon>
        <taxon>Bacillota</taxon>
        <taxon>Bacilli</taxon>
        <taxon>Lactobacillales</taxon>
        <taxon>Streptococcaceae</taxon>
        <taxon>Lactococcus</taxon>
    </lineage>
</organism>
<dbReference type="PANTHER" id="PTHR41313:SF1">
    <property type="entry name" value="DNA METHYLASE ADENINE-SPECIFIC DOMAIN-CONTAINING PROTEIN"/>
    <property type="match status" value="1"/>
</dbReference>
<dbReference type="PANTHER" id="PTHR41313">
    <property type="entry name" value="ADENINE-SPECIFIC METHYLTRANSFERASE"/>
    <property type="match status" value="1"/>
</dbReference>
<accession>A0A2R5HHC9</accession>
<keyword evidence="2" id="KW-1185">Reference proteome</keyword>
<dbReference type="Proteomes" id="UP000245021">
    <property type="component" value="Unassembled WGS sequence"/>
</dbReference>
<comment type="caution">
    <text evidence="1">The sequence shown here is derived from an EMBL/GenBank/DDBJ whole genome shotgun (WGS) entry which is preliminary data.</text>
</comment>
<dbReference type="GO" id="GO:0032259">
    <property type="term" value="P:methylation"/>
    <property type="evidence" value="ECO:0007669"/>
    <property type="project" value="UniProtKB-KW"/>
</dbReference>
<dbReference type="RefSeq" id="WP_109246406.1">
    <property type="nucleotide sequence ID" value="NZ_BFFO01000013.1"/>
</dbReference>
<dbReference type="GO" id="GO:0008168">
    <property type="term" value="F:methyltransferase activity"/>
    <property type="evidence" value="ECO:0007669"/>
    <property type="project" value="UniProtKB-KW"/>
</dbReference>
<gene>
    <name evidence="1" type="ORF">NtB2_01594</name>
</gene>
<dbReference type="SUPFAM" id="SSF53335">
    <property type="entry name" value="S-adenosyl-L-methionine-dependent methyltransferases"/>
    <property type="match status" value="1"/>
</dbReference>
<proteinExistence type="predicted"/>
<sequence length="311" mass="34455">MNIEKIEVAFGLLIENIESLQAELSTDFYDAFVEQNAIYLGAMTSNEAVKANNDKLREAGLSPLEWQKLFQYVLLKGSQLAPMQANHALTPDSIGLIFNFMIESLMKKSDIRIIEFGSGTGNLAETLLVNLQKTVDYLGFEIDDLLLDLAASMSEIIGTKADFMQLDAVQPQVLEKADVVISDLPLGYYPDQTTASHFTVGNPDGPTYAQHLLMEQSFKYLKDKGLGIYLAPENLLNSEQAPLLKAWLKKQARVVAVITLPSSLFKGESKAIYLLEKGQSDQPTFVYPLGSLTEPESLKAFMAEFSKQVKL</sequence>
<dbReference type="InterPro" id="IPR029063">
    <property type="entry name" value="SAM-dependent_MTases_sf"/>
</dbReference>
<name>A0A2R5HHC9_9LACT</name>
<keyword evidence="1" id="KW-0808">Transferase</keyword>
<evidence type="ECO:0000313" key="1">
    <source>
        <dbReference type="EMBL" id="GBG97449.1"/>
    </source>
</evidence>
<dbReference type="OrthoDB" id="9788159at2"/>
<reference evidence="1 2" key="1">
    <citation type="journal article" date="2018" name="Genome Announc.">
        <title>Draft Genome Sequence of Lactococcus sp. Strain NtB2 (JCM 32569), Isolated from the Gut of the Higher Termite Nasutitermes takasagoensis.</title>
        <authorList>
            <person name="Noda S."/>
            <person name="Aihara C."/>
            <person name="Yuki M."/>
            <person name="Ohkuma M."/>
        </authorList>
    </citation>
    <scope>NUCLEOTIDE SEQUENCE [LARGE SCALE GENOMIC DNA]</scope>
    <source>
        <strain evidence="1 2">NtB2</strain>
    </source>
</reference>
<evidence type="ECO:0000313" key="2">
    <source>
        <dbReference type="Proteomes" id="UP000245021"/>
    </source>
</evidence>
<dbReference type="CDD" id="cd02440">
    <property type="entry name" value="AdoMet_MTases"/>
    <property type="match status" value="1"/>
</dbReference>
<keyword evidence="1" id="KW-0489">Methyltransferase</keyword>
<dbReference type="AlphaFoldDB" id="A0A2R5HHC9"/>
<dbReference type="EMBL" id="BFFO01000013">
    <property type="protein sequence ID" value="GBG97449.1"/>
    <property type="molecule type" value="Genomic_DNA"/>
</dbReference>
<protein>
    <submittedName>
        <fullName evidence="1">Adenine-specific DNA methylase</fullName>
    </submittedName>
</protein>
<dbReference type="InterPro" id="IPR052933">
    <property type="entry name" value="DNA_Protect_Modify"/>
</dbReference>
<dbReference type="Gene3D" id="3.40.50.150">
    <property type="entry name" value="Vaccinia Virus protein VP39"/>
    <property type="match status" value="1"/>
</dbReference>